<sequence length="88" mass="10449">MAPLSWATAKQTELLTSYVTLYKDQGTMRKYQLFWDTLNVAFLKEWPILPPPRTSLDMLNEEETQAYSDALAKLYKHIKQWYRWKCGS</sequence>
<evidence type="ECO:0000313" key="1">
    <source>
        <dbReference type="EMBL" id="KAJ2927769.1"/>
    </source>
</evidence>
<comment type="caution">
    <text evidence="1">The sequence shown here is derived from an EMBL/GenBank/DDBJ whole genome shotgun (WGS) entry which is preliminary data.</text>
</comment>
<organism evidence="1 2">
    <name type="scientific">Candolleomyces eurysporus</name>
    <dbReference type="NCBI Taxonomy" id="2828524"/>
    <lineage>
        <taxon>Eukaryota</taxon>
        <taxon>Fungi</taxon>
        <taxon>Dikarya</taxon>
        <taxon>Basidiomycota</taxon>
        <taxon>Agaricomycotina</taxon>
        <taxon>Agaricomycetes</taxon>
        <taxon>Agaricomycetidae</taxon>
        <taxon>Agaricales</taxon>
        <taxon>Agaricineae</taxon>
        <taxon>Psathyrellaceae</taxon>
        <taxon>Candolleomyces</taxon>
    </lineage>
</organism>
<keyword evidence="2" id="KW-1185">Reference proteome</keyword>
<proteinExistence type="predicted"/>
<dbReference type="EMBL" id="JANBPK010000961">
    <property type="protein sequence ID" value="KAJ2927769.1"/>
    <property type="molecule type" value="Genomic_DNA"/>
</dbReference>
<reference evidence="1" key="1">
    <citation type="submission" date="2022-06" db="EMBL/GenBank/DDBJ databases">
        <title>Genome Sequence of Candolleomyces eurysporus.</title>
        <authorList>
            <person name="Buettner E."/>
        </authorList>
    </citation>
    <scope>NUCLEOTIDE SEQUENCE</scope>
    <source>
        <strain evidence="1">VTCC 930004</strain>
    </source>
</reference>
<accession>A0A9W8J5E3</accession>
<evidence type="ECO:0000313" key="2">
    <source>
        <dbReference type="Proteomes" id="UP001140091"/>
    </source>
</evidence>
<feature type="non-terminal residue" evidence="1">
    <location>
        <position position="88"/>
    </location>
</feature>
<gene>
    <name evidence="1" type="ORF">H1R20_g9321</name>
</gene>
<name>A0A9W8J5E3_9AGAR</name>
<protein>
    <submittedName>
        <fullName evidence="1">Uncharacterized protein</fullName>
    </submittedName>
</protein>
<dbReference type="AlphaFoldDB" id="A0A9W8J5E3"/>
<dbReference type="Proteomes" id="UP001140091">
    <property type="component" value="Unassembled WGS sequence"/>
</dbReference>